<keyword evidence="3 4" id="KW-0479">Metal-binding</keyword>
<dbReference type="InterPro" id="IPR003000">
    <property type="entry name" value="Sirtuin"/>
</dbReference>
<keyword evidence="1" id="KW-0808">Transferase</keyword>
<dbReference type="NCBIfam" id="NF001753">
    <property type="entry name" value="PRK00481.1-3"/>
    <property type="match status" value="1"/>
</dbReference>
<comment type="catalytic activity">
    <reaction evidence="3">
        <text>N(6)-succinyl-L-lysyl-[protein] + NAD(+) + H2O = 2''-O-succinyl-ADP-D-ribose + nicotinamide + L-lysyl-[protein]</text>
        <dbReference type="Rhea" id="RHEA:47668"/>
        <dbReference type="Rhea" id="RHEA-COMP:9752"/>
        <dbReference type="Rhea" id="RHEA-COMP:11877"/>
        <dbReference type="ChEBI" id="CHEBI:15377"/>
        <dbReference type="ChEBI" id="CHEBI:17154"/>
        <dbReference type="ChEBI" id="CHEBI:29969"/>
        <dbReference type="ChEBI" id="CHEBI:57540"/>
        <dbReference type="ChEBI" id="CHEBI:87830"/>
        <dbReference type="ChEBI" id="CHEBI:87832"/>
    </reaction>
</comment>
<feature type="region of interest" description="Disordered" evidence="5">
    <location>
        <begin position="1"/>
        <end position="21"/>
    </location>
</feature>
<dbReference type="PANTHER" id="PTHR11085:SF4">
    <property type="entry name" value="NAD-DEPENDENT PROTEIN DEACYLASE"/>
    <property type="match status" value="1"/>
</dbReference>
<dbReference type="GO" id="GO:0008270">
    <property type="term" value="F:zinc ion binding"/>
    <property type="evidence" value="ECO:0007669"/>
    <property type="project" value="UniProtKB-UniRule"/>
</dbReference>
<dbReference type="PROSITE" id="PS50305">
    <property type="entry name" value="SIRTUIN"/>
    <property type="match status" value="1"/>
</dbReference>
<dbReference type="SUPFAM" id="SSF52467">
    <property type="entry name" value="DHS-like NAD/FAD-binding domain"/>
    <property type="match status" value="1"/>
</dbReference>
<name>A0A7W7M209_9MICC</name>
<evidence type="ECO:0000256" key="5">
    <source>
        <dbReference type="SAM" id="MobiDB-lite"/>
    </source>
</evidence>
<dbReference type="EMBL" id="JACHNA010000001">
    <property type="protein sequence ID" value="MBB4734687.1"/>
    <property type="molecule type" value="Genomic_DNA"/>
</dbReference>
<feature type="binding site" evidence="3 4">
    <location>
        <position position="197"/>
    </location>
    <ligand>
        <name>Zn(2+)</name>
        <dbReference type="ChEBI" id="CHEBI:29105"/>
    </ligand>
</feature>
<dbReference type="EC" id="2.3.1.286" evidence="3"/>
<dbReference type="InterPro" id="IPR026591">
    <property type="entry name" value="Sirtuin_cat_small_dom_sf"/>
</dbReference>
<keyword evidence="7" id="KW-0378">Hydrolase</keyword>
<feature type="binding site" evidence="3">
    <location>
        <position position="90"/>
    </location>
    <ligand>
        <name>substrate</name>
    </ligand>
</feature>
<dbReference type="AlphaFoldDB" id="A0A7W7M209"/>
<dbReference type="GO" id="GO:0036055">
    <property type="term" value="F:protein-succinyllysine desuccinylase activity"/>
    <property type="evidence" value="ECO:0007669"/>
    <property type="project" value="UniProtKB-UniRule"/>
</dbReference>
<feature type="binding site" evidence="3">
    <location>
        <begin position="135"/>
        <end position="138"/>
    </location>
    <ligand>
        <name>NAD(+)</name>
        <dbReference type="ChEBI" id="CHEBI:57540"/>
    </ligand>
</feature>
<dbReference type="InterPro" id="IPR050134">
    <property type="entry name" value="NAD-dep_sirtuin_deacylases"/>
</dbReference>
<organism evidence="7 8">
    <name type="scientific">Micrococcus cohnii</name>
    <dbReference type="NCBI Taxonomy" id="993416"/>
    <lineage>
        <taxon>Bacteria</taxon>
        <taxon>Bacillati</taxon>
        <taxon>Actinomycetota</taxon>
        <taxon>Actinomycetes</taxon>
        <taxon>Micrococcales</taxon>
        <taxon>Micrococcaceae</taxon>
        <taxon>Micrococcus</taxon>
    </lineage>
</organism>
<comment type="cofactor">
    <cofactor evidence="3">
        <name>Zn(2+)</name>
        <dbReference type="ChEBI" id="CHEBI:29105"/>
    </cofactor>
    <text evidence="3">Binds 1 zinc ion per subunit.</text>
</comment>
<dbReference type="Gene3D" id="3.30.1600.10">
    <property type="entry name" value="SIR2/SIRT2 'Small Domain"/>
    <property type="match status" value="1"/>
</dbReference>
<feature type="active site" description="Proton acceptor" evidence="3 4">
    <location>
        <position position="153"/>
    </location>
</feature>
<dbReference type="InterPro" id="IPR027546">
    <property type="entry name" value="Sirtuin_class_III"/>
</dbReference>
<comment type="similarity">
    <text evidence="3">Belongs to the sirtuin family. Class III subfamily.</text>
</comment>
<dbReference type="GO" id="GO:0017136">
    <property type="term" value="F:histone deacetylase activity, NAD-dependent"/>
    <property type="evidence" value="ECO:0007669"/>
    <property type="project" value="TreeGrafter"/>
</dbReference>
<evidence type="ECO:0000256" key="2">
    <source>
        <dbReference type="ARBA" id="ARBA00023027"/>
    </source>
</evidence>
<feature type="domain" description="Deacetylase sirtuin-type" evidence="6">
    <location>
        <begin position="20"/>
        <end position="298"/>
    </location>
</feature>
<dbReference type="InterPro" id="IPR026590">
    <property type="entry name" value="Ssirtuin_cat_dom"/>
</dbReference>
<dbReference type="GO" id="GO:0005737">
    <property type="term" value="C:cytoplasm"/>
    <property type="evidence" value="ECO:0007669"/>
    <property type="project" value="UniProtKB-SubCell"/>
</dbReference>
<feature type="binding site" evidence="3 4">
    <location>
        <position position="164"/>
    </location>
    <ligand>
        <name>Zn(2+)</name>
        <dbReference type="ChEBI" id="CHEBI:29105"/>
    </ligand>
</feature>
<dbReference type="RefSeq" id="WP_184240824.1">
    <property type="nucleotide sequence ID" value="NZ_JACHNA010000001.1"/>
</dbReference>
<dbReference type="PANTHER" id="PTHR11085">
    <property type="entry name" value="NAD-DEPENDENT PROTEIN DEACYLASE SIRTUIN-5, MITOCHONDRIAL-RELATED"/>
    <property type="match status" value="1"/>
</dbReference>
<dbReference type="GO" id="GO:0036054">
    <property type="term" value="F:protein-malonyllysine demalonylase activity"/>
    <property type="evidence" value="ECO:0007669"/>
    <property type="project" value="InterPro"/>
</dbReference>
<reference evidence="7 8" key="1">
    <citation type="submission" date="2020-08" db="EMBL/GenBank/DDBJ databases">
        <title>Sequencing the genomes of 1000 actinobacteria strains.</title>
        <authorList>
            <person name="Klenk H.-P."/>
        </authorList>
    </citation>
    <scope>NUCLEOTIDE SEQUENCE [LARGE SCALE GENOMIC DNA]</scope>
    <source>
        <strain evidence="7 8">DSM 23974</strain>
    </source>
</reference>
<keyword evidence="3 4" id="KW-0862">Zinc</keyword>
<comment type="domain">
    <text evidence="3">2 residues (Tyr-90 and Arg-93) present in a large hydrophobic pocket are probably involved in substrate specificity. They are important for desuccinylation activity, but dispensable for deacetylation activity.</text>
</comment>
<feature type="binding site" evidence="3">
    <location>
        <begin position="238"/>
        <end position="240"/>
    </location>
    <ligand>
        <name>NAD(+)</name>
        <dbReference type="ChEBI" id="CHEBI:57540"/>
    </ligand>
</feature>
<evidence type="ECO:0000256" key="4">
    <source>
        <dbReference type="PROSITE-ProRule" id="PRU00236"/>
    </source>
</evidence>
<comment type="caution">
    <text evidence="7">The sequence shown here is derived from an EMBL/GenBank/DDBJ whole genome shotgun (WGS) entry which is preliminary data.</text>
</comment>
<dbReference type="InterPro" id="IPR029035">
    <property type="entry name" value="DHS-like_NAD/FAD-binding_dom"/>
</dbReference>
<comment type="function">
    <text evidence="3">NAD-dependent lysine deacetylase and desuccinylase that specifically removes acetyl and succinyl groups on target proteins. Modulates the activities of several proteins which are inactive in their acylated form.</text>
</comment>
<protein>
    <recommendedName>
        <fullName evidence="3">NAD-dependent protein deacylase</fullName>
        <ecNumber evidence="3">2.3.1.286</ecNumber>
    </recommendedName>
    <alternativeName>
        <fullName evidence="3">Regulatory protein SIR2 homolog</fullName>
    </alternativeName>
</protein>
<evidence type="ECO:0000313" key="8">
    <source>
        <dbReference type="Proteomes" id="UP000540191"/>
    </source>
</evidence>
<evidence type="ECO:0000313" key="7">
    <source>
        <dbReference type="EMBL" id="MBB4734687.1"/>
    </source>
</evidence>
<dbReference type="Proteomes" id="UP000540191">
    <property type="component" value="Unassembled WGS sequence"/>
</dbReference>
<comment type="subcellular location">
    <subcellularLocation>
        <location evidence="3">Cytoplasm</location>
    </subcellularLocation>
</comment>
<keyword evidence="8" id="KW-1185">Reference proteome</keyword>
<comment type="caution">
    <text evidence="3">Lacks conserved residue(s) required for the propagation of feature annotation.</text>
</comment>
<feature type="binding site" evidence="3 4">
    <location>
        <position position="161"/>
    </location>
    <ligand>
        <name>Zn(2+)</name>
        <dbReference type="ChEBI" id="CHEBI:29105"/>
    </ligand>
</feature>
<evidence type="ECO:0000256" key="1">
    <source>
        <dbReference type="ARBA" id="ARBA00022679"/>
    </source>
</evidence>
<evidence type="ECO:0000256" key="3">
    <source>
        <dbReference type="HAMAP-Rule" id="MF_01121"/>
    </source>
</evidence>
<dbReference type="CDD" id="cd01412">
    <property type="entry name" value="SIRT5_Af1_CobB"/>
    <property type="match status" value="1"/>
</dbReference>
<comment type="catalytic activity">
    <reaction evidence="3">
        <text>N(6)-acetyl-L-lysyl-[protein] + NAD(+) + H2O = 2''-O-acetyl-ADP-D-ribose + nicotinamide + L-lysyl-[protein]</text>
        <dbReference type="Rhea" id="RHEA:43636"/>
        <dbReference type="Rhea" id="RHEA-COMP:9752"/>
        <dbReference type="Rhea" id="RHEA-COMP:10731"/>
        <dbReference type="ChEBI" id="CHEBI:15377"/>
        <dbReference type="ChEBI" id="CHEBI:17154"/>
        <dbReference type="ChEBI" id="CHEBI:29969"/>
        <dbReference type="ChEBI" id="CHEBI:57540"/>
        <dbReference type="ChEBI" id="CHEBI:61930"/>
        <dbReference type="ChEBI" id="CHEBI:83767"/>
        <dbReference type="EC" id="2.3.1.286"/>
    </reaction>
</comment>
<keyword evidence="3" id="KW-0963">Cytoplasm</keyword>
<feature type="binding site" evidence="3">
    <location>
        <position position="282"/>
    </location>
    <ligand>
        <name>NAD(+)</name>
        <dbReference type="ChEBI" id="CHEBI:57540"/>
    </ligand>
</feature>
<dbReference type="HAMAP" id="MF_01121">
    <property type="entry name" value="Sirtuin_ClassIII"/>
    <property type="match status" value="1"/>
</dbReference>
<dbReference type="GO" id="GO:0070403">
    <property type="term" value="F:NAD+ binding"/>
    <property type="evidence" value="ECO:0007669"/>
    <property type="project" value="UniProtKB-UniRule"/>
</dbReference>
<evidence type="ECO:0000259" key="6">
    <source>
        <dbReference type="PROSITE" id="PS50305"/>
    </source>
</evidence>
<feature type="binding site" evidence="3 4">
    <location>
        <position position="200"/>
    </location>
    <ligand>
        <name>Zn(2+)</name>
        <dbReference type="ChEBI" id="CHEBI:29105"/>
    </ligand>
</feature>
<feature type="binding site" evidence="3">
    <location>
        <position position="93"/>
    </location>
    <ligand>
        <name>substrate</name>
    </ligand>
</feature>
<accession>A0A7W7M209</accession>
<sequence length="299" mass="31503">MPATPDDSPHQNPGDPVSSAGLDAATLDAVRTLVDHAQRPVVLTGAGMSAESGVPTFRDAQTGLWERFSPQELATEEAFRADPALVWSWYRWRARMIRACEPNAGHRALAAWQRRLDAADGTAGSAEASLHVVTQNVDDLHERAGARVLAHVHGSLFEHRCAVCDAPAEHDPGVADEGAAGSEADLAAMLRHEPPACPRCPDGTLRPGVVWFGEMLPAGPWERAVDAVERADLVLVVGTSSFVQPAASLPLLALEAGVPVVEVNPERTELSPHVTHRLAGTAARVLPALIGAEATGGTA</sequence>
<feature type="binding site" evidence="3">
    <location>
        <begin position="264"/>
        <end position="266"/>
    </location>
    <ligand>
        <name>NAD(+)</name>
        <dbReference type="ChEBI" id="CHEBI:57540"/>
    </ligand>
</feature>
<gene>
    <name evidence="3" type="primary">cobB</name>
    <name evidence="7" type="ORF">HDA30_000195</name>
</gene>
<keyword evidence="2 3" id="KW-0520">NAD</keyword>
<dbReference type="Gene3D" id="3.40.50.1220">
    <property type="entry name" value="TPP-binding domain"/>
    <property type="match status" value="1"/>
</dbReference>
<proteinExistence type="inferred from homology"/>
<dbReference type="Pfam" id="PF02146">
    <property type="entry name" value="SIR2"/>
    <property type="match status" value="1"/>
</dbReference>